<dbReference type="PANTHER" id="PTHR37316:SF3">
    <property type="entry name" value="TEICHOIC ACID GLYCEROL-PHOSPHATE TRANSFERASE"/>
    <property type="match status" value="1"/>
</dbReference>
<dbReference type="PANTHER" id="PTHR37316">
    <property type="entry name" value="TEICHOIC ACID GLYCEROL-PHOSPHATE PRIMASE"/>
    <property type="match status" value="1"/>
</dbReference>
<evidence type="ECO:0000256" key="2">
    <source>
        <dbReference type="ARBA" id="ARBA00010488"/>
    </source>
</evidence>
<proteinExistence type="inferred from homology"/>
<evidence type="ECO:0000256" key="1">
    <source>
        <dbReference type="ARBA" id="ARBA00004202"/>
    </source>
</evidence>
<keyword evidence="8" id="KW-1185">Reference proteome</keyword>
<dbReference type="KEGG" id="wso:WSWS_01532"/>
<dbReference type="RefSeq" id="WP_070230692.1">
    <property type="nucleotide sequence ID" value="NZ_BJYO01000007.1"/>
</dbReference>
<protein>
    <submittedName>
        <fullName evidence="7">CDP-glycerol glycerophosphotransferase</fullName>
    </submittedName>
</protein>
<dbReference type="Pfam" id="PF04464">
    <property type="entry name" value="Glyphos_transf"/>
    <property type="match status" value="1"/>
</dbReference>
<organism evidence="7 8">
    <name type="scientific">Weissella soli</name>
    <dbReference type="NCBI Taxonomy" id="155866"/>
    <lineage>
        <taxon>Bacteria</taxon>
        <taxon>Bacillati</taxon>
        <taxon>Bacillota</taxon>
        <taxon>Bacilli</taxon>
        <taxon>Lactobacillales</taxon>
        <taxon>Lactobacillaceae</taxon>
        <taxon>Weissella</taxon>
    </lineage>
</organism>
<dbReference type="GO" id="GO:0019350">
    <property type="term" value="P:teichoic acid biosynthetic process"/>
    <property type="evidence" value="ECO:0007669"/>
    <property type="project" value="UniProtKB-KW"/>
</dbReference>
<dbReference type="InterPro" id="IPR007554">
    <property type="entry name" value="Glycerophosphate_synth"/>
</dbReference>
<evidence type="ECO:0000313" key="7">
    <source>
        <dbReference type="EMBL" id="RDL01125.1"/>
    </source>
</evidence>
<evidence type="ECO:0000256" key="6">
    <source>
        <dbReference type="ARBA" id="ARBA00023136"/>
    </source>
</evidence>
<evidence type="ECO:0000256" key="3">
    <source>
        <dbReference type="ARBA" id="ARBA00022475"/>
    </source>
</evidence>
<evidence type="ECO:0000256" key="5">
    <source>
        <dbReference type="ARBA" id="ARBA00022944"/>
    </source>
</evidence>
<dbReference type="AlphaFoldDB" id="A0A288Q7R3"/>
<keyword evidence="4 7" id="KW-0808">Transferase</keyword>
<evidence type="ECO:0000313" key="8">
    <source>
        <dbReference type="Proteomes" id="UP000254912"/>
    </source>
</evidence>
<dbReference type="InterPro" id="IPR043149">
    <property type="entry name" value="TagF_N"/>
</dbReference>
<dbReference type="InterPro" id="IPR051612">
    <property type="entry name" value="Teichoic_Acid_Biosynth"/>
</dbReference>
<reference evidence="7 8" key="1">
    <citation type="submission" date="2018-07" db="EMBL/GenBank/DDBJ databases">
        <title>Genomic Encyclopedia of Type Strains, Phase III (KMG-III): the genomes of soil and plant-associated and newly described type strains.</title>
        <authorList>
            <person name="Whitman W."/>
        </authorList>
    </citation>
    <scope>NUCLEOTIDE SEQUENCE [LARGE SCALE GENOMIC DNA]</scope>
    <source>
        <strain evidence="7 8">CECT 7031</strain>
    </source>
</reference>
<evidence type="ECO:0000256" key="4">
    <source>
        <dbReference type="ARBA" id="ARBA00022679"/>
    </source>
</evidence>
<gene>
    <name evidence="7" type="ORF">DFP99_1596</name>
</gene>
<comment type="subcellular location">
    <subcellularLocation>
        <location evidence="1">Cell membrane</location>
        <topology evidence="1">Peripheral membrane protein</topology>
    </subcellularLocation>
</comment>
<comment type="caution">
    <text evidence="7">The sequence shown here is derived from an EMBL/GenBank/DDBJ whole genome shotgun (WGS) entry which is preliminary data.</text>
</comment>
<dbReference type="InterPro" id="IPR043148">
    <property type="entry name" value="TagF_C"/>
</dbReference>
<keyword evidence="3" id="KW-1003">Cell membrane</keyword>
<dbReference type="EMBL" id="QRAS01000005">
    <property type="protein sequence ID" value="RDL01125.1"/>
    <property type="molecule type" value="Genomic_DNA"/>
</dbReference>
<dbReference type="GO" id="GO:0005886">
    <property type="term" value="C:plasma membrane"/>
    <property type="evidence" value="ECO:0007669"/>
    <property type="project" value="UniProtKB-SubCell"/>
</dbReference>
<comment type="similarity">
    <text evidence="2">Belongs to the CDP-glycerol glycerophosphotransferase family.</text>
</comment>
<dbReference type="Proteomes" id="UP000254912">
    <property type="component" value="Unassembled WGS sequence"/>
</dbReference>
<keyword evidence="5" id="KW-0777">Teichoic acid biosynthesis</keyword>
<keyword evidence="6" id="KW-0472">Membrane</keyword>
<dbReference type="GeneID" id="94546716"/>
<dbReference type="Gene3D" id="3.40.50.12580">
    <property type="match status" value="1"/>
</dbReference>
<dbReference type="Gene3D" id="3.40.50.11820">
    <property type="match status" value="1"/>
</dbReference>
<name>A0A288Q7R3_9LACO</name>
<sequence>MKLLKGLNQVWKNRIKNSTHLGEWYHFVAVLYVKILQLLFPVNQKQILFVSYSGRQYSDSPKELYLQLSQDPRFTDYKLIWALNEPDKVPSIPAENKISANKISYFYHLVRSKYWVANSSIDRLLAFKHPNNIYIQFWHGIPLKKLGPHEKGLSRLVKSWYKNVEFDYFFTHNTYDEGIFKTVFPKTKQFVQTGSLRFDVIERRKHNLDKYRETLQLDPHKPTILYVPTFREYTPAMATGFSEAYFKHLTNHYNVLYRGHYFKLGQNYKNVTTVNKESLYKLFWIADILVTDYSSAIFEFLPFNKPIYFFEPDITEYQQRRGLYLSPEALGFPVAHSEFEFDELLENKPNLKRVIKATRDEYLPVELRDKTREFIINKILLQTID</sequence>
<accession>A0A288Q7R3</accession>
<dbReference type="SUPFAM" id="SSF53756">
    <property type="entry name" value="UDP-Glycosyltransferase/glycogen phosphorylase"/>
    <property type="match status" value="1"/>
</dbReference>
<dbReference type="GO" id="GO:0047355">
    <property type="term" value="F:CDP-glycerol glycerophosphotransferase activity"/>
    <property type="evidence" value="ECO:0007669"/>
    <property type="project" value="InterPro"/>
</dbReference>